<dbReference type="Proteomes" id="UP001163321">
    <property type="component" value="Chromosome 1"/>
</dbReference>
<accession>A0ACC0WRN0</accession>
<organism evidence="1 2">
    <name type="scientific">Peronosclerospora sorghi</name>
    <dbReference type="NCBI Taxonomy" id="230839"/>
    <lineage>
        <taxon>Eukaryota</taxon>
        <taxon>Sar</taxon>
        <taxon>Stramenopiles</taxon>
        <taxon>Oomycota</taxon>
        <taxon>Peronosporomycetes</taxon>
        <taxon>Peronosporales</taxon>
        <taxon>Peronosporaceae</taxon>
        <taxon>Peronosclerospora</taxon>
    </lineage>
</organism>
<proteinExistence type="predicted"/>
<name>A0ACC0WRN0_9STRA</name>
<sequence length="72" mass="7895">MTAVIEVENEQDVCQNLQLAVRIVSCNLMSIHAEFSQVFYAREAAQELTIGGVAPPSAEEFRAVMLAELKAL</sequence>
<dbReference type="EMBL" id="CM047580">
    <property type="protein sequence ID" value="KAI9920705.1"/>
    <property type="molecule type" value="Genomic_DNA"/>
</dbReference>
<keyword evidence="2" id="KW-1185">Reference proteome</keyword>
<evidence type="ECO:0000313" key="2">
    <source>
        <dbReference type="Proteomes" id="UP001163321"/>
    </source>
</evidence>
<gene>
    <name evidence="1" type="ORF">PsorP6_000042</name>
</gene>
<evidence type="ECO:0000313" key="1">
    <source>
        <dbReference type="EMBL" id="KAI9920705.1"/>
    </source>
</evidence>
<protein>
    <submittedName>
        <fullName evidence="1">Uncharacterized protein</fullName>
    </submittedName>
</protein>
<reference evidence="1 2" key="1">
    <citation type="journal article" date="2022" name="bioRxiv">
        <title>The genome of the oomycete Peronosclerospora sorghi, a cosmopolitan pathogen of maize and sorghum, is inflated with dispersed pseudogenes.</title>
        <authorList>
            <person name="Fletcher K."/>
            <person name="Martin F."/>
            <person name="Isakeit T."/>
            <person name="Cavanaugh K."/>
            <person name="Magill C."/>
            <person name="Michelmore R."/>
        </authorList>
    </citation>
    <scope>NUCLEOTIDE SEQUENCE [LARGE SCALE GENOMIC DNA]</scope>
    <source>
        <strain evidence="1">P6</strain>
    </source>
</reference>
<comment type="caution">
    <text evidence="1">The sequence shown here is derived from an EMBL/GenBank/DDBJ whole genome shotgun (WGS) entry which is preliminary data.</text>
</comment>